<feature type="transmembrane region" description="Helical" evidence="1">
    <location>
        <begin position="81"/>
        <end position="106"/>
    </location>
</feature>
<keyword evidence="3" id="KW-1185">Reference proteome</keyword>
<feature type="transmembrane region" description="Helical" evidence="1">
    <location>
        <begin position="180"/>
        <end position="199"/>
    </location>
</feature>
<proteinExistence type="predicted"/>
<evidence type="ECO:0000313" key="2">
    <source>
        <dbReference type="EMBL" id="GAA2341746.1"/>
    </source>
</evidence>
<sequence length="206" mass="21984">MTAVARMTVLHLRTVAPYRTQGLLVFGVIVLIDSRSLVGLLPALALLLAPLVAAQPFLVADKADLQTLYAVLPLSRRTVLLGHYAWALMSFFAIVITGTALAALLAQAQHMAFGGRSLATLLTLSWALFAVNISIQLPLLIRFGYTRISVLATTVPLALVMLAVIRVHLDLESIQDWLPLFWAAGAAAIATSAALASCASSQLQRS</sequence>
<organism evidence="2 3">
    <name type="scientific">Dactylosporangium salmoneum</name>
    <dbReference type="NCBI Taxonomy" id="53361"/>
    <lineage>
        <taxon>Bacteria</taxon>
        <taxon>Bacillati</taxon>
        <taxon>Actinomycetota</taxon>
        <taxon>Actinomycetes</taxon>
        <taxon>Micromonosporales</taxon>
        <taxon>Micromonosporaceae</taxon>
        <taxon>Dactylosporangium</taxon>
    </lineage>
</organism>
<feature type="transmembrane region" description="Helical" evidence="1">
    <location>
        <begin position="38"/>
        <end position="60"/>
    </location>
</feature>
<protein>
    <recommendedName>
        <fullName evidence="4">ABC-2 family transporter protein</fullName>
    </recommendedName>
</protein>
<keyword evidence="1" id="KW-0812">Transmembrane</keyword>
<keyword evidence="1" id="KW-1133">Transmembrane helix</keyword>
<dbReference type="Pfam" id="PF13346">
    <property type="entry name" value="ABC2_membrane_5"/>
    <property type="match status" value="1"/>
</dbReference>
<accession>A0ABP5T284</accession>
<reference evidence="3" key="1">
    <citation type="journal article" date="2019" name="Int. J. Syst. Evol. Microbiol.">
        <title>The Global Catalogue of Microorganisms (GCM) 10K type strain sequencing project: providing services to taxonomists for standard genome sequencing and annotation.</title>
        <authorList>
            <consortium name="The Broad Institute Genomics Platform"/>
            <consortium name="The Broad Institute Genome Sequencing Center for Infectious Disease"/>
            <person name="Wu L."/>
            <person name="Ma J."/>
        </authorList>
    </citation>
    <scope>NUCLEOTIDE SEQUENCE [LARGE SCALE GENOMIC DNA]</scope>
    <source>
        <strain evidence="3">JCM 3272</strain>
    </source>
</reference>
<evidence type="ECO:0008006" key="4">
    <source>
        <dbReference type="Google" id="ProtNLM"/>
    </source>
</evidence>
<feature type="transmembrane region" description="Helical" evidence="1">
    <location>
        <begin position="148"/>
        <end position="168"/>
    </location>
</feature>
<gene>
    <name evidence="2" type="ORF">GCM10010170_025460</name>
</gene>
<name>A0ABP5T284_9ACTN</name>
<evidence type="ECO:0000256" key="1">
    <source>
        <dbReference type="SAM" id="Phobius"/>
    </source>
</evidence>
<comment type="caution">
    <text evidence="2">The sequence shown here is derived from an EMBL/GenBank/DDBJ whole genome shotgun (WGS) entry which is preliminary data.</text>
</comment>
<dbReference type="InterPro" id="IPR025699">
    <property type="entry name" value="ABC2_memb-like"/>
</dbReference>
<dbReference type="Proteomes" id="UP001501444">
    <property type="component" value="Unassembled WGS sequence"/>
</dbReference>
<feature type="transmembrane region" description="Helical" evidence="1">
    <location>
        <begin position="118"/>
        <end position="141"/>
    </location>
</feature>
<dbReference type="RefSeq" id="WP_344612519.1">
    <property type="nucleotide sequence ID" value="NZ_BAAARV010000021.1"/>
</dbReference>
<dbReference type="EMBL" id="BAAARV010000021">
    <property type="protein sequence ID" value="GAA2341746.1"/>
    <property type="molecule type" value="Genomic_DNA"/>
</dbReference>
<feature type="transmembrane region" description="Helical" evidence="1">
    <location>
        <begin position="12"/>
        <end position="32"/>
    </location>
</feature>
<keyword evidence="1" id="KW-0472">Membrane</keyword>
<evidence type="ECO:0000313" key="3">
    <source>
        <dbReference type="Proteomes" id="UP001501444"/>
    </source>
</evidence>